<dbReference type="EMBL" id="MT144685">
    <property type="protein sequence ID" value="QJH97409.1"/>
    <property type="molecule type" value="Genomic_DNA"/>
</dbReference>
<dbReference type="SUPFAM" id="SSF57938">
    <property type="entry name" value="DnaJ/Hsp40 cysteine-rich domain"/>
    <property type="match status" value="1"/>
</dbReference>
<name>A0A6M3XHX6_9ZZZZ</name>
<gene>
    <name evidence="2" type="ORF">TM448B01005_0024</name>
</gene>
<dbReference type="InterPro" id="IPR036410">
    <property type="entry name" value="HSP_DnaJ_Cys-rich_dom_sf"/>
</dbReference>
<accession>A0A6M3XHX6</accession>
<proteinExistence type="predicted"/>
<keyword evidence="1" id="KW-0175">Coiled coil</keyword>
<dbReference type="AlphaFoldDB" id="A0A6M3XHX6"/>
<sequence length="74" mass="7998">MAAIKIYRDCEGCNGDGIVTIFGAPPSTCPNCDGSGKMLFASSEELAIKLDDLEDKVNDILDKCNDIFEKLNNP</sequence>
<evidence type="ECO:0000313" key="2">
    <source>
        <dbReference type="EMBL" id="QJH97409.1"/>
    </source>
</evidence>
<feature type="coiled-coil region" evidence="1">
    <location>
        <begin position="43"/>
        <end position="70"/>
    </location>
</feature>
<organism evidence="2">
    <name type="scientific">viral metagenome</name>
    <dbReference type="NCBI Taxonomy" id="1070528"/>
    <lineage>
        <taxon>unclassified sequences</taxon>
        <taxon>metagenomes</taxon>
        <taxon>organismal metagenomes</taxon>
    </lineage>
</organism>
<protein>
    <submittedName>
        <fullName evidence="2">Putative chaperone</fullName>
    </submittedName>
</protein>
<reference evidence="2" key="1">
    <citation type="submission" date="2020-03" db="EMBL/GenBank/DDBJ databases">
        <title>The deep terrestrial virosphere.</title>
        <authorList>
            <person name="Holmfeldt K."/>
            <person name="Nilsson E."/>
            <person name="Simone D."/>
            <person name="Lopez-Fernandez M."/>
            <person name="Wu X."/>
            <person name="de Brujin I."/>
            <person name="Lundin D."/>
            <person name="Andersson A."/>
            <person name="Bertilsson S."/>
            <person name="Dopson M."/>
        </authorList>
    </citation>
    <scope>NUCLEOTIDE SEQUENCE</scope>
    <source>
        <strain evidence="2">TM448B01005</strain>
    </source>
</reference>
<dbReference type="Gene3D" id="6.20.20.10">
    <property type="match status" value="1"/>
</dbReference>
<evidence type="ECO:0000256" key="1">
    <source>
        <dbReference type="SAM" id="Coils"/>
    </source>
</evidence>